<name>A0A3B4ZKW8_9TELE</name>
<keyword evidence="5" id="KW-0256">Endoplasmic reticulum</keyword>
<gene>
    <name evidence="11" type="primary">ATG2A</name>
</gene>
<reference evidence="11" key="1">
    <citation type="submission" date="2023-09" db="UniProtKB">
        <authorList>
            <consortium name="Ensembl"/>
        </authorList>
    </citation>
    <scope>IDENTIFICATION</scope>
</reference>
<dbReference type="PANTHER" id="PTHR13190:SF21">
    <property type="entry name" value="AUTOPHAGY-RELATED PROTEIN 2 HOMOLOG A"/>
    <property type="match status" value="1"/>
</dbReference>
<dbReference type="Ensembl" id="ENSSPAT00000009722.1">
    <property type="protein sequence ID" value="ENSSPAP00000009553.1"/>
    <property type="gene ID" value="ENSSPAG00000007206.1"/>
</dbReference>
<keyword evidence="6" id="KW-0445">Lipid transport</keyword>
<comment type="catalytic activity">
    <reaction evidence="8">
        <text>a 1,2-diacyl-sn-glycero-3-phospho-L-serine(in) = a 1,2-diacyl-sn-glycero-3-phospho-L-serine(out)</text>
        <dbReference type="Rhea" id="RHEA:38663"/>
        <dbReference type="ChEBI" id="CHEBI:57262"/>
    </reaction>
</comment>
<keyword evidence="7" id="KW-0472">Membrane</keyword>
<dbReference type="InterPro" id="IPR026849">
    <property type="entry name" value="ATG2"/>
</dbReference>
<dbReference type="GeneTree" id="ENSGT00620000087966"/>
<evidence type="ECO:0000256" key="5">
    <source>
        <dbReference type="ARBA" id="ARBA00022824"/>
    </source>
</evidence>
<dbReference type="Pfam" id="PF13329">
    <property type="entry name" value="ATG2_CAD"/>
    <property type="match status" value="3"/>
</dbReference>
<evidence type="ECO:0000256" key="10">
    <source>
        <dbReference type="SAM" id="MobiDB-lite"/>
    </source>
</evidence>
<protein>
    <submittedName>
        <fullName evidence="11">Autophagy related 2A</fullName>
    </submittedName>
</protein>
<dbReference type="GO" id="GO:0061723">
    <property type="term" value="P:glycophagy"/>
    <property type="evidence" value="ECO:0007669"/>
    <property type="project" value="TreeGrafter"/>
</dbReference>
<evidence type="ECO:0000313" key="11">
    <source>
        <dbReference type="Ensembl" id="ENSSPAP00000009553.1"/>
    </source>
</evidence>
<dbReference type="GO" id="GO:0000045">
    <property type="term" value="P:autophagosome assembly"/>
    <property type="evidence" value="ECO:0007669"/>
    <property type="project" value="TreeGrafter"/>
</dbReference>
<dbReference type="GO" id="GO:0061908">
    <property type="term" value="C:phagophore"/>
    <property type="evidence" value="ECO:0007669"/>
    <property type="project" value="TreeGrafter"/>
</dbReference>
<evidence type="ECO:0000256" key="6">
    <source>
        <dbReference type="ARBA" id="ARBA00023055"/>
    </source>
</evidence>
<evidence type="ECO:0000256" key="8">
    <source>
        <dbReference type="ARBA" id="ARBA00024479"/>
    </source>
</evidence>
<keyword evidence="4" id="KW-0813">Transport</keyword>
<feature type="compositionally biased region" description="Low complexity" evidence="10">
    <location>
        <begin position="1697"/>
        <end position="1710"/>
    </location>
</feature>
<evidence type="ECO:0000256" key="4">
    <source>
        <dbReference type="ARBA" id="ARBA00022448"/>
    </source>
</evidence>
<feature type="region of interest" description="Disordered" evidence="10">
    <location>
        <begin position="326"/>
        <end position="357"/>
    </location>
</feature>
<dbReference type="GO" id="GO:0005789">
    <property type="term" value="C:endoplasmic reticulum membrane"/>
    <property type="evidence" value="ECO:0007669"/>
    <property type="project" value="UniProtKB-SubCell"/>
</dbReference>
<proteinExistence type="inferred from homology"/>
<dbReference type="PANTHER" id="PTHR13190">
    <property type="entry name" value="AUTOPHAGY-RELATED 2, ISOFORM A"/>
    <property type="match status" value="1"/>
</dbReference>
<feature type="compositionally biased region" description="Polar residues" evidence="10">
    <location>
        <begin position="1319"/>
        <end position="1332"/>
    </location>
</feature>
<feature type="compositionally biased region" description="Polar residues" evidence="10">
    <location>
        <begin position="326"/>
        <end position="346"/>
    </location>
</feature>
<dbReference type="GO" id="GO:0034727">
    <property type="term" value="P:piecemeal microautophagy of the nucleus"/>
    <property type="evidence" value="ECO:0007669"/>
    <property type="project" value="TreeGrafter"/>
</dbReference>
<comment type="subcellular location">
    <subcellularLocation>
        <location evidence="1">Endoplasmic reticulum membrane</location>
        <topology evidence="1">Peripheral membrane protein</topology>
    </subcellularLocation>
    <subcellularLocation>
        <location evidence="2">Preautophagosomal structure membrane</location>
        <topology evidence="2">Peripheral membrane protein</topology>
    </subcellularLocation>
</comment>
<evidence type="ECO:0000256" key="2">
    <source>
        <dbReference type="ARBA" id="ARBA00004623"/>
    </source>
</evidence>
<dbReference type="GO" id="GO:0006869">
    <property type="term" value="P:lipid transport"/>
    <property type="evidence" value="ECO:0007669"/>
    <property type="project" value="UniProtKB-KW"/>
</dbReference>
<feature type="region of interest" description="Disordered" evidence="10">
    <location>
        <begin position="1692"/>
        <end position="1713"/>
    </location>
</feature>
<sequence length="1803" mass="198898">MSRWLFPWSGSIKKRACRYLLQHYLGHFLQERLSLEQLGLDLYNGSGVIKEINLDVWAVNELLESLGAPLEIVDGFVSSIAVTIPWQALLTDHCTLEVSGLQITCRPKYRTSGGWDSQGWSSSMTSSMQLAQECLKDPPEASEEPPAPLEGLEMFAQTIETVLRRIKVTFLDTIVRIEHQPLDLETGVALEVHIKRLEYFDEAVRDPASQTAVPVDIHQPPAFLHKILQLSAVQLFYDTTPCPPSQPLLIGSCSGFIETTVKIKQNDMLPGPKLELDGKVGCVHMLLSPDQITHLTDLLSALCIDTGTLKHTMFYSMGPAGMSSSVTSIRSGSELSDSDMESSTHSLARRSHSGQAEQLKPDALLRLTLGGLTLTLLQEDPPSRTDGASSLAQVSQVFFRELVFFKDGMFSERDFHHLRGGFAKACPHSHLRLTGAAVQVACEMRSGRRHSRAVTSDLSFSRLELLECLWEDGKPQYCEVEHLFACLEDCIIVPRSYLPVNSNYRSDFTMKTATKIHVHSELCSSFTLLSPHAILRLRFPIPDLRPLPKRRPPTQRAVRQETLVLELTELELKHQEAPDLQSEQAAPGQPNVPFRELKAPTESCSPSYTIIGEKPHYMPVSPLKLSCPFHVSLNRISVRVRGGEAQGPAAGLSGMNLGLMRDLGAAFFESHCEFNDKTSSPFSSNRTMFETEEMVIPADPEEMRQFQEQCVAQCQCAVDISLPLAYILLPSKQAFQSIYNRINNDLLMWEPPPPPPPSAHSPDHSRHHHDEFQLCKSAFRLAVSSSKGVLGLYNSHLVYMICFQLIYVFLDLFLGMSLIQEDQSHGEIALDLEGGKIFSVAQHQNDPNLNFLCLESRRVELYHRAVVKDTPIPQRLEMPSFTAPKHLDPTIYPTELGVSSVSGREGELQMLSTAIKITLDLKRNVKEFLVALRLQGATMRHYMTQTNQSWHEQLVDFLDVIDDPILGYTAPAVITVLHTHLATCAVDYRPLYLPLRVLFTAESFSLSSNIIVDTATFHLRFILDDSALYLSDKCETDTVDLRRDYVCVLDIDLLELAITTWKGSDTGKLSQPLFELRCSNNVVHLHTCADSCAALVNLLQYLVSQGDLHPPPRHASPTEIAGQKLPLSESPASVLPCPPAETAEINQYDLADALIDTEKSQREESSPSVPRGSPVSVYLFPGEASKRSPAVLQGDDSELDGLVATATEAQADMMSDEGSEGSTDNDDFCILEAPGMGIPPRDGEPVVTVLSQGPIRVKDSHFSRPRGSSDLLRAPSRFPVPQSRVVLREISVVWHLYGGKDFGGKPMGRSVPAGVRGSPSRSVTSSRPQNSWRWAGGSGRQHTLLMEIQLTKVSFQHESYPVAVAGQDGEGSVAAGVGVGPGGEQPLSRQVFIVQELEVRDRLASSQINKFLYLYTSESMPRRAHSNMLTVKALQVCPESGLGGPECCLRVSLLPLRLNIDQDALFFLKDFFSNLASSVNPYLPVDPAEAEAAAGLGPDLTASVETTYSEQSSSSAGSSSSTDQPIYFREFRFTSEVPIWLDYHGKHVVIEQGTFAGILIGLAQLNCSELKLKRLCCRHGLLGVDKVIQYAVTEWLTDIRKNQLPGILGGVGPMHSVVQLFHGVRDLFWLPIEQYRKDGRIIRGLQRGAASFGTSTASAALELSNRLVQAIQATAETVYDILSPTPPLNRYAITEGRAPSSRPRRAAQPADLREGVAKAYDTVREGVIDTAQTLCDVASRGHEQKGLPGAVGGVLRQIPPTVVRPLIVASEATSNLLGGMRNQIKPDARKEDFLKWRTEDAQE</sequence>
<dbReference type="GO" id="GO:0034045">
    <property type="term" value="C:phagophore assembly site membrane"/>
    <property type="evidence" value="ECO:0007669"/>
    <property type="project" value="UniProtKB-SubCell"/>
</dbReference>
<dbReference type="STRING" id="144197.ENSSPAP00000009553"/>
<feature type="region of interest" description="Disordered" evidence="10">
    <location>
        <begin position="1310"/>
        <end position="1336"/>
    </location>
</feature>
<comment type="catalytic activity">
    <reaction evidence="9">
        <text>a 1,2-diacyl-sn-glycero-3-phosphoethanolamine(in) = a 1,2-diacyl-sn-glycero-3-phosphoethanolamine(out)</text>
        <dbReference type="Rhea" id="RHEA:38895"/>
        <dbReference type="ChEBI" id="CHEBI:64612"/>
    </reaction>
</comment>
<evidence type="ECO:0000256" key="9">
    <source>
        <dbReference type="ARBA" id="ARBA00024615"/>
    </source>
</evidence>
<dbReference type="GO" id="GO:0000422">
    <property type="term" value="P:autophagy of mitochondrion"/>
    <property type="evidence" value="ECO:0007669"/>
    <property type="project" value="TreeGrafter"/>
</dbReference>
<dbReference type="GO" id="GO:0043495">
    <property type="term" value="F:protein-membrane adaptor activity"/>
    <property type="evidence" value="ECO:0007669"/>
    <property type="project" value="TreeGrafter"/>
</dbReference>
<organism evidence="11">
    <name type="scientific">Stegastes partitus</name>
    <name type="common">bicolor damselfish</name>
    <dbReference type="NCBI Taxonomy" id="144197"/>
    <lineage>
        <taxon>Eukaryota</taxon>
        <taxon>Metazoa</taxon>
        <taxon>Chordata</taxon>
        <taxon>Craniata</taxon>
        <taxon>Vertebrata</taxon>
        <taxon>Euteleostomi</taxon>
        <taxon>Actinopterygii</taxon>
        <taxon>Neopterygii</taxon>
        <taxon>Teleostei</taxon>
        <taxon>Neoteleostei</taxon>
        <taxon>Acanthomorphata</taxon>
        <taxon>Ovalentaria</taxon>
        <taxon>Pomacentridae</taxon>
        <taxon>Stegastes</taxon>
    </lineage>
</organism>
<dbReference type="GO" id="GO:0032266">
    <property type="term" value="F:phosphatidylinositol-3-phosphate binding"/>
    <property type="evidence" value="ECO:0007669"/>
    <property type="project" value="TreeGrafter"/>
</dbReference>
<evidence type="ECO:0000256" key="7">
    <source>
        <dbReference type="ARBA" id="ARBA00023136"/>
    </source>
</evidence>
<accession>A0A3B4ZKW8</accession>
<comment type="similarity">
    <text evidence="3">Belongs to the ATG2 family.</text>
</comment>
<dbReference type="GO" id="GO:0061709">
    <property type="term" value="P:reticulophagy"/>
    <property type="evidence" value="ECO:0007669"/>
    <property type="project" value="TreeGrafter"/>
</dbReference>
<evidence type="ECO:0000256" key="1">
    <source>
        <dbReference type="ARBA" id="ARBA00004406"/>
    </source>
</evidence>
<evidence type="ECO:0000256" key="3">
    <source>
        <dbReference type="ARBA" id="ARBA00009714"/>
    </source>
</evidence>